<accession>A0A6A6SML8</accession>
<evidence type="ECO:0000313" key="1">
    <source>
        <dbReference type="EMBL" id="KAF2647853.1"/>
    </source>
</evidence>
<name>A0A6A6SML8_9PLEO</name>
<gene>
    <name evidence="1" type="ORF">K491DRAFT_276925</name>
</gene>
<organism evidence="1 2">
    <name type="scientific">Lophiostoma macrostomum CBS 122681</name>
    <dbReference type="NCBI Taxonomy" id="1314788"/>
    <lineage>
        <taxon>Eukaryota</taxon>
        <taxon>Fungi</taxon>
        <taxon>Dikarya</taxon>
        <taxon>Ascomycota</taxon>
        <taxon>Pezizomycotina</taxon>
        <taxon>Dothideomycetes</taxon>
        <taxon>Pleosporomycetidae</taxon>
        <taxon>Pleosporales</taxon>
        <taxon>Lophiostomataceae</taxon>
        <taxon>Lophiostoma</taxon>
    </lineage>
</organism>
<protein>
    <submittedName>
        <fullName evidence="1">Uncharacterized protein</fullName>
    </submittedName>
</protein>
<dbReference type="EMBL" id="MU004577">
    <property type="protein sequence ID" value="KAF2647853.1"/>
    <property type="molecule type" value="Genomic_DNA"/>
</dbReference>
<dbReference type="AlphaFoldDB" id="A0A6A6SML8"/>
<reference evidence="1" key="1">
    <citation type="journal article" date="2020" name="Stud. Mycol.">
        <title>101 Dothideomycetes genomes: a test case for predicting lifestyles and emergence of pathogens.</title>
        <authorList>
            <person name="Haridas S."/>
            <person name="Albert R."/>
            <person name="Binder M."/>
            <person name="Bloem J."/>
            <person name="Labutti K."/>
            <person name="Salamov A."/>
            <person name="Andreopoulos B."/>
            <person name="Baker S."/>
            <person name="Barry K."/>
            <person name="Bills G."/>
            <person name="Bluhm B."/>
            <person name="Cannon C."/>
            <person name="Castanera R."/>
            <person name="Culley D."/>
            <person name="Daum C."/>
            <person name="Ezra D."/>
            <person name="Gonzalez J."/>
            <person name="Henrissat B."/>
            <person name="Kuo A."/>
            <person name="Liang C."/>
            <person name="Lipzen A."/>
            <person name="Lutzoni F."/>
            <person name="Magnuson J."/>
            <person name="Mondo S."/>
            <person name="Nolan M."/>
            <person name="Ohm R."/>
            <person name="Pangilinan J."/>
            <person name="Park H.-J."/>
            <person name="Ramirez L."/>
            <person name="Alfaro M."/>
            <person name="Sun H."/>
            <person name="Tritt A."/>
            <person name="Yoshinaga Y."/>
            <person name="Zwiers L.-H."/>
            <person name="Turgeon B."/>
            <person name="Goodwin S."/>
            <person name="Spatafora J."/>
            <person name="Crous P."/>
            <person name="Grigoriev I."/>
        </authorList>
    </citation>
    <scope>NUCLEOTIDE SEQUENCE</scope>
    <source>
        <strain evidence="1">CBS 122681</strain>
    </source>
</reference>
<sequence>MRTPRCDRTPTWVQACSRCEDPRLSQLAIGNIRFTQAYCEEIRRIVGLYTVLAVLIQGMIVIDTKACSQTTPSCRTSRRIDLWSRPYERAGDENREFGLLAWGERARVTIPSCAGKAWCVDAPEAGKLQKCPWDEFKAMMIGTEACSCRSSLITSFVTPAKLLARMVRGIRSPLGPDGLCHLCS</sequence>
<keyword evidence="2" id="KW-1185">Reference proteome</keyword>
<evidence type="ECO:0000313" key="2">
    <source>
        <dbReference type="Proteomes" id="UP000799324"/>
    </source>
</evidence>
<dbReference type="Proteomes" id="UP000799324">
    <property type="component" value="Unassembled WGS sequence"/>
</dbReference>
<proteinExistence type="predicted"/>